<accession>A0A362X151</accession>
<name>A0A362X151_9FLAO</name>
<organism evidence="1 2">
    <name type="scientific">Jejuia pallidilutea</name>
    <dbReference type="NCBI Taxonomy" id="504487"/>
    <lineage>
        <taxon>Bacteria</taxon>
        <taxon>Pseudomonadati</taxon>
        <taxon>Bacteroidota</taxon>
        <taxon>Flavobacteriia</taxon>
        <taxon>Flavobacteriales</taxon>
        <taxon>Flavobacteriaceae</taxon>
        <taxon>Jejuia</taxon>
    </lineage>
</organism>
<evidence type="ECO:0000313" key="2">
    <source>
        <dbReference type="Proteomes" id="UP000251545"/>
    </source>
</evidence>
<dbReference type="Proteomes" id="UP000251545">
    <property type="component" value="Unassembled WGS sequence"/>
</dbReference>
<protein>
    <submittedName>
        <fullName evidence="1">Lipocalin-like protein</fullName>
    </submittedName>
</protein>
<reference evidence="1 2" key="1">
    <citation type="submission" date="2018-02" db="EMBL/GenBank/DDBJ databases">
        <title>Genomic Encyclopedia of Archaeal and Bacterial Type Strains, Phase II (KMG-II): from individual species to whole genera.</title>
        <authorList>
            <person name="Goeker M."/>
        </authorList>
    </citation>
    <scope>NUCLEOTIDE SEQUENCE [LARGE SCALE GENOMIC DNA]</scope>
    <source>
        <strain evidence="1 2">DSM 21165</strain>
    </source>
</reference>
<evidence type="ECO:0000313" key="1">
    <source>
        <dbReference type="EMBL" id="PQV49430.1"/>
    </source>
</evidence>
<gene>
    <name evidence="1" type="ORF">CLV33_10360</name>
</gene>
<sequence>MLAFVSLLMACGSSKVIRQAENTLKGNWSLESVTYDRAGTYDITLLGDTSKACFQSSRWQFIPNDYKGNYSIINATCNTGNRYFKFDIQEVDATTGLYDFLLKPTNDKYKSDTNKGFRLKLTQLSDTNMQWQQSVSVEGKPFVINMNFTKLQ</sequence>
<dbReference type="EMBL" id="PVEO01000003">
    <property type="protein sequence ID" value="PQV49430.1"/>
    <property type="molecule type" value="Genomic_DNA"/>
</dbReference>
<comment type="caution">
    <text evidence="1">The sequence shown here is derived from an EMBL/GenBank/DDBJ whole genome shotgun (WGS) entry which is preliminary data.</text>
</comment>
<proteinExistence type="predicted"/>
<dbReference type="AlphaFoldDB" id="A0A362X151"/>